<evidence type="ECO:0000313" key="1">
    <source>
        <dbReference type="EMBL" id="OUD09246.1"/>
    </source>
</evidence>
<dbReference type="RefSeq" id="WP_086451720.1">
    <property type="nucleotide sequence ID" value="NZ_MSPP01000003.1"/>
</dbReference>
<dbReference type="EMBL" id="MSPP01000003">
    <property type="protein sequence ID" value="OUD09246.1"/>
    <property type="molecule type" value="Genomic_DNA"/>
</dbReference>
<dbReference type="Proteomes" id="UP000194664">
    <property type="component" value="Unassembled WGS sequence"/>
</dbReference>
<organism evidence="1 2">
    <name type="scientific">Marivivens niveibacter</name>
    <dbReference type="NCBI Taxonomy" id="1930667"/>
    <lineage>
        <taxon>Bacteria</taxon>
        <taxon>Pseudomonadati</taxon>
        <taxon>Pseudomonadota</taxon>
        <taxon>Alphaproteobacteria</taxon>
        <taxon>Rhodobacterales</taxon>
        <taxon>Paracoccaceae</taxon>
        <taxon>Marivivens group</taxon>
        <taxon>Marivivens</taxon>
    </lineage>
</organism>
<dbReference type="OrthoDB" id="7863585at2"/>
<reference evidence="1 2" key="1">
    <citation type="submission" date="2016-12" db="EMBL/GenBank/DDBJ databases">
        <title>The draft genome sequence of HSLHS2.</title>
        <authorList>
            <person name="Hu D."/>
            <person name="Wang L."/>
            <person name="Shao Z."/>
        </authorList>
    </citation>
    <scope>NUCLEOTIDE SEQUENCE [LARGE SCALE GENOMIC DNA]</scope>
    <source>
        <strain evidence="1">MCCC 1A06712</strain>
    </source>
</reference>
<evidence type="ECO:0000313" key="2">
    <source>
        <dbReference type="Proteomes" id="UP000194664"/>
    </source>
</evidence>
<protein>
    <recommendedName>
        <fullName evidence="3">DUF2946 domain-containing protein</fullName>
    </recommendedName>
</protein>
<comment type="caution">
    <text evidence="1">The sequence shown here is derived from an EMBL/GenBank/DDBJ whole genome shotgun (WGS) entry which is preliminary data.</text>
</comment>
<evidence type="ECO:0008006" key="3">
    <source>
        <dbReference type="Google" id="ProtNLM"/>
    </source>
</evidence>
<name>A0A251WY14_9RHOB</name>
<proteinExistence type="predicted"/>
<sequence length="114" mass="11923">MTIGRIIGFLLVLLVVVTSQQMAVLRGQTQPVGMAVLCIGQTAVEVPVGPDGEPVGHPHICPDCALNVIVAVDQPTMACREIDGQTIAFGYGKDAEPAFVRTLRASARGPPVFG</sequence>
<dbReference type="AlphaFoldDB" id="A0A251WY14"/>
<accession>A0A251WY14</accession>
<gene>
    <name evidence="1" type="ORF">BVC71_11155</name>
</gene>
<keyword evidence="2" id="KW-1185">Reference proteome</keyword>